<dbReference type="EMBL" id="RXIL01000172">
    <property type="protein sequence ID" value="RZN66122.1"/>
    <property type="molecule type" value="Genomic_DNA"/>
</dbReference>
<keyword evidence="1" id="KW-0285">Flavoprotein</keyword>
<reference evidence="4 5" key="1">
    <citation type="journal article" date="2019" name="Nat. Microbiol.">
        <title>Wide diversity of methane and short-chain alkane metabolisms in uncultured archaea.</title>
        <authorList>
            <person name="Borrel G."/>
            <person name="Adam P.S."/>
            <person name="McKay L.J."/>
            <person name="Chen L.X."/>
            <person name="Sierra-Garcia I.N."/>
            <person name="Sieber C.M."/>
            <person name="Letourneur Q."/>
            <person name="Ghozlane A."/>
            <person name="Andersen G.L."/>
            <person name="Li W.J."/>
            <person name="Hallam S.J."/>
            <person name="Muyzer G."/>
            <person name="de Oliveira V.M."/>
            <person name="Inskeep W.P."/>
            <person name="Banfield J.F."/>
            <person name="Gribaldo S."/>
        </authorList>
    </citation>
    <scope>NUCLEOTIDE SEQUENCE [LARGE SCALE GENOMIC DNA]</scope>
    <source>
        <strain evidence="4">NM1b</strain>
    </source>
</reference>
<dbReference type="Pfam" id="PF02913">
    <property type="entry name" value="FAD-oxidase_C"/>
    <property type="match status" value="1"/>
</dbReference>
<dbReference type="InterPro" id="IPR004113">
    <property type="entry name" value="FAD-bd_oxidored_4_C"/>
</dbReference>
<evidence type="ECO:0000313" key="5">
    <source>
        <dbReference type="Proteomes" id="UP000320766"/>
    </source>
</evidence>
<comment type="caution">
    <text evidence="4">The sequence shown here is derived from an EMBL/GenBank/DDBJ whole genome shotgun (WGS) entry which is preliminary data.</text>
</comment>
<evidence type="ECO:0000256" key="2">
    <source>
        <dbReference type="ARBA" id="ARBA00022827"/>
    </source>
</evidence>
<name>A0A520KUG6_9EURY</name>
<protein>
    <submittedName>
        <fullName evidence="4">FAD-binding oxidoreductase</fullName>
    </submittedName>
</protein>
<dbReference type="Gene3D" id="1.10.45.10">
    <property type="entry name" value="Vanillyl-alcohol Oxidase, Chain A, domain 4"/>
    <property type="match status" value="1"/>
</dbReference>
<dbReference type="InterPro" id="IPR016164">
    <property type="entry name" value="FAD-linked_Oxase-like_C"/>
</dbReference>
<keyword evidence="2" id="KW-0274">FAD</keyword>
<dbReference type="SUPFAM" id="SSF55103">
    <property type="entry name" value="FAD-linked oxidases, C-terminal domain"/>
    <property type="match status" value="1"/>
</dbReference>
<sequence>MNNFFGNLSDAMRFTNEVGKAGVASSHILMSWGIAFTTMGWVKSKFASSIYSALFSVAPWMTQTVVDGDEDAVEYEGKVVNKIMKRLDVKSEVTYEMLEKSSDLSDETKRATGITPSNPVPVMDMLTSDDVLDSLGTDVREMEETGMDLRKIKERLGVGVFKPVTPYTIEYEFKYPRKIANWFSRGNYWALAWWGPLNKVDKYWEETRNLWVECGLDPDELSMVVYPVYPYSGQPCYVELDAWMEYVADPSLIDKLKVFMEKETDKITDVGIYALFRPYRDVIKQTMPKLKGNYISLWRKIKDLIDPNNIMNPGALFEE</sequence>
<dbReference type="Proteomes" id="UP000320766">
    <property type="component" value="Unassembled WGS sequence"/>
</dbReference>
<evidence type="ECO:0000313" key="4">
    <source>
        <dbReference type="EMBL" id="RZN66122.1"/>
    </source>
</evidence>
<dbReference type="GO" id="GO:0050660">
    <property type="term" value="F:flavin adenine dinucleotide binding"/>
    <property type="evidence" value="ECO:0007669"/>
    <property type="project" value="InterPro"/>
</dbReference>
<dbReference type="InterPro" id="IPR016171">
    <property type="entry name" value="Vanillyl_alc_oxidase_C-sub2"/>
</dbReference>
<evidence type="ECO:0000256" key="1">
    <source>
        <dbReference type="ARBA" id="ARBA00022630"/>
    </source>
</evidence>
<feature type="domain" description="FAD-binding oxidoreductase/transferase type 4 C-terminal" evidence="3">
    <location>
        <begin position="291"/>
        <end position="314"/>
    </location>
</feature>
<gene>
    <name evidence="4" type="ORF">EF807_08825</name>
</gene>
<proteinExistence type="predicted"/>
<dbReference type="AlphaFoldDB" id="A0A520KUG6"/>
<dbReference type="GO" id="GO:0003824">
    <property type="term" value="F:catalytic activity"/>
    <property type="evidence" value="ECO:0007669"/>
    <property type="project" value="InterPro"/>
</dbReference>
<organism evidence="4 5">
    <name type="scientific">Candidatus Methanolliviera hydrocarbonicum</name>
    <dbReference type="NCBI Taxonomy" id="2491085"/>
    <lineage>
        <taxon>Archaea</taxon>
        <taxon>Methanobacteriati</taxon>
        <taxon>Methanobacteriota</taxon>
        <taxon>Candidatus Methanoliparia</taxon>
        <taxon>Candidatus Methanoliparales</taxon>
        <taxon>Candidatus Methanollivieraceae</taxon>
        <taxon>Candidatus Methanolliviera</taxon>
    </lineage>
</organism>
<evidence type="ECO:0000259" key="3">
    <source>
        <dbReference type="Pfam" id="PF02913"/>
    </source>
</evidence>
<accession>A0A520KUG6</accession>